<protein>
    <submittedName>
        <fullName evidence="1">Uncharacterized protein</fullName>
    </submittedName>
</protein>
<evidence type="ECO:0000313" key="2">
    <source>
        <dbReference type="Proteomes" id="UP000248057"/>
    </source>
</evidence>
<sequence>MGKSGVITKKDTGKDNEAYHDIITLLKIYRSVNWRMQVKIGQVKRRFQAEYGSDVDEFLNQIYEAGMDLNEDAANIRGRVEVISSSNKFLRLIDESVELMRRYHPQGEKFYWVIYYTYLSAYKPENVSEILDNLEPHFPKIPRINRATYFRWRNEALKALRGILWGYEDESRELLQHFQEAWTEDEK</sequence>
<reference evidence="1 2" key="1">
    <citation type="submission" date="2018-05" db="EMBL/GenBank/DDBJ databases">
        <title>Genomic Encyclopedia of Type Strains, Phase IV (KMG-IV): sequencing the most valuable type-strain genomes for metagenomic binning, comparative biology and taxonomic classification.</title>
        <authorList>
            <person name="Goeker M."/>
        </authorList>
    </citation>
    <scope>NUCLEOTIDE SEQUENCE [LARGE SCALE GENOMIC DNA]</scope>
    <source>
        <strain evidence="1 2">DSM 24995</strain>
    </source>
</reference>
<dbReference type="EMBL" id="QJKD01000008">
    <property type="protein sequence ID" value="PXX52063.1"/>
    <property type="molecule type" value="Genomic_DNA"/>
</dbReference>
<dbReference type="Proteomes" id="UP000248057">
    <property type="component" value="Unassembled WGS sequence"/>
</dbReference>
<keyword evidence="2" id="KW-1185">Reference proteome</keyword>
<gene>
    <name evidence="1" type="ORF">DFR60_108148</name>
</gene>
<dbReference type="AlphaFoldDB" id="A0A2V3YG69"/>
<accession>A0A2V3YG69</accession>
<proteinExistence type="predicted"/>
<organism evidence="1 2">
    <name type="scientific">Hungatella effluvii</name>
    <dbReference type="NCBI Taxonomy" id="1096246"/>
    <lineage>
        <taxon>Bacteria</taxon>
        <taxon>Bacillati</taxon>
        <taxon>Bacillota</taxon>
        <taxon>Clostridia</taxon>
        <taxon>Lachnospirales</taxon>
        <taxon>Lachnospiraceae</taxon>
        <taxon>Hungatella</taxon>
    </lineage>
</organism>
<dbReference type="RefSeq" id="WP_110323870.1">
    <property type="nucleotide sequence ID" value="NZ_QJKD01000008.1"/>
</dbReference>
<evidence type="ECO:0000313" key="1">
    <source>
        <dbReference type="EMBL" id="PXX52063.1"/>
    </source>
</evidence>
<name>A0A2V3YG69_9FIRM</name>
<dbReference type="GeneID" id="86062551"/>
<comment type="caution">
    <text evidence="1">The sequence shown here is derived from an EMBL/GenBank/DDBJ whole genome shotgun (WGS) entry which is preliminary data.</text>
</comment>